<keyword evidence="1" id="KW-0812">Transmembrane</keyword>
<name>A0ABP4SY60_9MICO</name>
<reference evidence="3" key="1">
    <citation type="journal article" date="2019" name="Int. J. Syst. Evol. Microbiol.">
        <title>The Global Catalogue of Microorganisms (GCM) 10K type strain sequencing project: providing services to taxonomists for standard genome sequencing and annotation.</title>
        <authorList>
            <consortium name="The Broad Institute Genomics Platform"/>
            <consortium name="The Broad Institute Genome Sequencing Center for Infectious Disease"/>
            <person name="Wu L."/>
            <person name="Ma J."/>
        </authorList>
    </citation>
    <scope>NUCLEOTIDE SEQUENCE [LARGE SCALE GENOMIC DNA]</scope>
    <source>
        <strain evidence="3">JCM 15575</strain>
    </source>
</reference>
<evidence type="ECO:0000313" key="3">
    <source>
        <dbReference type="Proteomes" id="UP001500596"/>
    </source>
</evidence>
<organism evidence="2 3">
    <name type="scientific">Microbacterium lacus</name>
    <dbReference type="NCBI Taxonomy" id="415217"/>
    <lineage>
        <taxon>Bacteria</taxon>
        <taxon>Bacillati</taxon>
        <taxon>Actinomycetota</taxon>
        <taxon>Actinomycetes</taxon>
        <taxon>Micrococcales</taxon>
        <taxon>Microbacteriaceae</taxon>
        <taxon>Microbacterium</taxon>
    </lineage>
</organism>
<sequence>MFSGLAGWHLIILVIYGLLIAGAVVGAYFLIRGAVLSALKAHSRWVDDGRP</sequence>
<keyword evidence="1" id="KW-0472">Membrane</keyword>
<evidence type="ECO:0000256" key="1">
    <source>
        <dbReference type="SAM" id="Phobius"/>
    </source>
</evidence>
<keyword evidence="1" id="KW-1133">Transmembrane helix</keyword>
<evidence type="ECO:0000313" key="2">
    <source>
        <dbReference type="EMBL" id="GAA1679138.1"/>
    </source>
</evidence>
<dbReference type="EMBL" id="BAAAPK010000001">
    <property type="protein sequence ID" value="GAA1679138.1"/>
    <property type="molecule type" value="Genomic_DNA"/>
</dbReference>
<dbReference type="RefSeq" id="WP_344054835.1">
    <property type="nucleotide sequence ID" value="NZ_BAAAPK010000001.1"/>
</dbReference>
<keyword evidence="3" id="KW-1185">Reference proteome</keyword>
<comment type="caution">
    <text evidence="2">The sequence shown here is derived from an EMBL/GenBank/DDBJ whole genome shotgun (WGS) entry which is preliminary data.</text>
</comment>
<dbReference type="Proteomes" id="UP001500596">
    <property type="component" value="Unassembled WGS sequence"/>
</dbReference>
<accession>A0ABP4SY60</accession>
<gene>
    <name evidence="2" type="ORF">GCM10009807_23800</name>
</gene>
<proteinExistence type="predicted"/>
<feature type="transmembrane region" description="Helical" evidence="1">
    <location>
        <begin position="6"/>
        <end position="31"/>
    </location>
</feature>
<protein>
    <submittedName>
        <fullName evidence="2">Uncharacterized protein</fullName>
    </submittedName>
</protein>